<dbReference type="InterPro" id="IPR006976">
    <property type="entry name" value="VanZ-like"/>
</dbReference>
<organism evidence="3 4">
    <name type="scientific">SAR86 cluster bacterium</name>
    <dbReference type="NCBI Taxonomy" id="2030880"/>
    <lineage>
        <taxon>Bacteria</taxon>
        <taxon>Pseudomonadati</taxon>
        <taxon>Pseudomonadota</taxon>
        <taxon>Gammaproteobacteria</taxon>
        <taxon>SAR86 cluster</taxon>
    </lineage>
</organism>
<keyword evidence="1" id="KW-0472">Membrane</keyword>
<protein>
    <recommendedName>
        <fullName evidence="2">VanZ-like domain-containing protein</fullName>
    </recommendedName>
</protein>
<evidence type="ECO:0000313" key="4">
    <source>
        <dbReference type="Proteomes" id="UP000228987"/>
    </source>
</evidence>
<evidence type="ECO:0000256" key="1">
    <source>
        <dbReference type="SAM" id="Phobius"/>
    </source>
</evidence>
<feature type="transmembrane region" description="Helical" evidence="1">
    <location>
        <begin position="43"/>
        <end position="58"/>
    </location>
</feature>
<comment type="caution">
    <text evidence="3">The sequence shown here is derived from an EMBL/GenBank/DDBJ whole genome shotgun (WGS) entry which is preliminary data.</text>
</comment>
<dbReference type="PANTHER" id="PTHR28008">
    <property type="entry name" value="DOMAIN PROTEIN, PUTATIVE (AFU_ORTHOLOGUE AFUA_3G10980)-RELATED"/>
    <property type="match status" value="1"/>
</dbReference>
<feature type="domain" description="VanZ-like" evidence="2">
    <location>
        <begin position="41"/>
        <end position="111"/>
    </location>
</feature>
<keyword evidence="1" id="KW-0812">Transmembrane</keyword>
<dbReference type="AlphaFoldDB" id="A0A2A5CJS4"/>
<evidence type="ECO:0000259" key="2">
    <source>
        <dbReference type="Pfam" id="PF04892"/>
    </source>
</evidence>
<feature type="transmembrane region" description="Helical" evidence="1">
    <location>
        <begin position="7"/>
        <end position="31"/>
    </location>
</feature>
<accession>A0A2A5CJS4</accession>
<evidence type="ECO:0000313" key="3">
    <source>
        <dbReference type="EMBL" id="PCJ43761.1"/>
    </source>
</evidence>
<dbReference type="PANTHER" id="PTHR28008:SF1">
    <property type="entry name" value="DOMAIN PROTEIN, PUTATIVE (AFU_ORTHOLOGUE AFUA_3G10980)-RELATED"/>
    <property type="match status" value="1"/>
</dbReference>
<reference evidence="4" key="1">
    <citation type="submission" date="2017-08" db="EMBL/GenBank/DDBJ databases">
        <title>A dynamic microbial community with high functional redundancy inhabits the cold, oxic subseafloor aquifer.</title>
        <authorList>
            <person name="Tully B.J."/>
            <person name="Wheat C.G."/>
            <person name="Glazer B.T."/>
            <person name="Huber J.A."/>
        </authorList>
    </citation>
    <scope>NUCLEOTIDE SEQUENCE [LARGE SCALE GENOMIC DNA]</scope>
</reference>
<feature type="transmembrane region" description="Helical" evidence="1">
    <location>
        <begin position="94"/>
        <end position="115"/>
    </location>
</feature>
<name>A0A2A5CJS4_9GAMM</name>
<gene>
    <name evidence="3" type="ORF">COA71_02520</name>
</gene>
<proteinExistence type="predicted"/>
<sequence>MRDFINFLTTYCLAVTAVLLTSITVLSLTPLTELPPVPGSDKLHHLIAYAALTIPLVLKKPKYWWLIVCFFMAYSGLIEIIQPYVNRYGEWLDMAANSLGILFGIFIAGLLNHYFPDRFKPSNQQ</sequence>
<dbReference type="Pfam" id="PF04892">
    <property type="entry name" value="VanZ"/>
    <property type="match status" value="1"/>
</dbReference>
<feature type="transmembrane region" description="Helical" evidence="1">
    <location>
        <begin position="63"/>
        <end position="82"/>
    </location>
</feature>
<dbReference type="Proteomes" id="UP000228987">
    <property type="component" value="Unassembled WGS sequence"/>
</dbReference>
<keyword evidence="1" id="KW-1133">Transmembrane helix</keyword>
<dbReference type="EMBL" id="NVWI01000001">
    <property type="protein sequence ID" value="PCJ43761.1"/>
    <property type="molecule type" value="Genomic_DNA"/>
</dbReference>